<protein>
    <submittedName>
        <fullName evidence="1">Uncharacterized protein</fullName>
    </submittedName>
</protein>
<evidence type="ECO:0000313" key="2">
    <source>
        <dbReference type="Proteomes" id="UP001214576"/>
    </source>
</evidence>
<dbReference type="EMBL" id="JAKZEL010000018">
    <property type="protein sequence ID" value="KAI4535609.1"/>
    <property type="molecule type" value="Genomic_DNA"/>
</dbReference>
<proteinExistence type="predicted"/>
<name>A0AAD4U0E1_OVIAM</name>
<organism evidence="1 2">
    <name type="scientific">Ovis ammon polii</name>
    <dbReference type="NCBI Taxonomy" id="230172"/>
    <lineage>
        <taxon>Eukaryota</taxon>
        <taxon>Metazoa</taxon>
        <taxon>Chordata</taxon>
        <taxon>Craniata</taxon>
        <taxon>Vertebrata</taxon>
        <taxon>Euteleostomi</taxon>
        <taxon>Mammalia</taxon>
        <taxon>Eutheria</taxon>
        <taxon>Laurasiatheria</taxon>
        <taxon>Artiodactyla</taxon>
        <taxon>Ruminantia</taxon>
        <taxon>Pecora</taxon>
        <taxon>Bovidae</taxon>
        <taxon>Caprinae</taxon>
        <taxon>Ovis</taxon>
    </lineage>
</organism>
<gene>
    <name evidence="1" type="ORF">MG293_014835</name>
</gene>
<evidence type="ECO:0000313" key="1">
    <source>
        <dbReference type="EMBL" id="KAI4535609.1"/>
    </source>
</evidence>
<dbReference type="Proteomes" id="UP001214576">
    <property type="component" value="Unassembled WGS sequence"/>
</dbReference>
<sequence>MGARARSPLRRVCGLDEFTLPSIPEYDHVGKKEPCGCVWTRVNTDPGAATGALLCPGERLKGKPASSLRCTSWNFLINTLHSSWTRNRLKCNLVSAYVTGRVSAKANVAEVEPPEPSEQKQMAVWAIACLGPKQVPHCRILNKIPGKPMDCII</sequence>
<keyword evidence="2" id="KW-1185">Reference proteome</keyword>
<comment type="caution">
    <text evidence="1">The sequence shown here is derived from an EMBL/GenBank/DDBJ whole genome shotgun (WGS) entry which is preliminary data.</text>
</comment>
<reference evidence="1" key="1">
    <citation type="submission" date="2022-03" db="EMBL/GenBank/DDBJ databases">
        <title>Genomic analyses of argali, domestic sheep and their hybrids provide insights into chromosomal evolution, heterosis and genetic basis of agronomic traits.</title>
        <authorList>
            <person name="Li M."/>
        </authorList>
    </citation>
    <scope>NUCLEOTIDE SEQUENCE</scope>
    <source>
        <strain evidence="1">CAU-MHL-2022a</strain>
        <tissue evidence="1">Skin</tissue>
    </source>
</reference>
<accession>A0AAD4U0E1</accession>
<dbReference type="AlphaFoldDB" id="A0AAD4U0E1"/>